<evidence type="ECO:0000256" key="1">
    <source>
        <dbReference type="SAM" id="SignalP"/>
    </source>
</evidence>
<proteinExistence type="predicted"/>
<feature type="domain" description="Ice-binding protein C-terminal" evidence="2">
    <location>
        <begin position="187"/>
        <end position="212"/>
    </location>
</feature>
<gene>
    <name evidence="3" type="ORF">Csp_H39680</name>
</gene>
<protein>
    <recommendedName>
        <fullName evidence="2">Ice-binding protein C-terminal domain-containing protein</fullName>
    </recommendedName>
</protein>
<evidence type="ECO:0000313" key="3">
    <source>
        <dbReference type="EMBL" id="CBA26655.1"/>
    </source>
</evidence>
<feature type="chain" id="PRO_5003004756" description="Ice-binding protein C-terminal domain-containing protein" evidence="1">
    <location>
        <begin position="23"/>
        <end position="215"/>
    </location>
</feature>
<dbReference type="InterPro" id="IPR013424">
    <property type="entry name" value="Ice-binding_C"/>
</dbReference>
<accession>C9Y6Y5</accession>
<dbReference type="AlphaFoldDB" id="C9Y6Y5"/>
<evidence type="ECO:0000259" key="2">
    <source>
        <dbReference type="Pfam" id="PF07589"/>
    </source>
</evidence>
<dbReference type="NCBIfam" id="TIGR02595">
    <property type="entry name" value="PEP_CTERM"/>
    <property type="match status" value="1"/>
</dbReference>
<feature type="signal peptide" evidence="1">
    <location>
        <begin position="1"/>
        <end position="22"/>
    </location>
</feature>
<sequence>MRNILKTTFGGLLVALTLAGQAAATVAPVFTINDTKKTTTVNLSSTSSSNRFDVGVPSGFSLVDTKIGSFLSLSSAADLVFTFVGEEAGYNNVFGAIKFKPFDIGLFSNNASTAGSTSFTFSNVASGHLNFGFLSDAKIGQYFGNGSLNIGLKLSDDHRSALLMFNDSYKGDKDYDDMVVKVSIMAAVPEPETYALMLGGLAMIGALARRRKQQA</sequence>
<dbReference type="Pfam" id="PF07589">
    <property type="entry name" value="PEP-CTERM"/>
    <property type="match status" value="1"/>
</dbReference>
<organism evidence="3">
    <name type="scientific">Curvibacter symbiont subsp. Hydra magnipapillata</name>
    <dbReference type="NCBI Taxonomy" id="667019"/>
    <lineage>
        <taxon>Bacteria</taxon>
        <taxon>Pseudomonadati</taxon>
        <taxon>Pseudomonadota</taxon>
        <taxon>Betaproteobacteria</taxon>
        <taxon>Burkholderiales</taxon>
        <taxon>Comamonadaceae</taxon>
        <taxon>Curvibacter</taxon>
    </lineage>
</organism>
<keyword evidence="1" id="KW-0732">Signal</keyword>
<name>C9Y6Y5_CURXX</name>
<dbReference type="EMBL" id="FN543102">
    <property type="protein sequence ID" value="CBA26655.1"/>
    <property type="molecule type" value="Genomic_DNA"/>
</dbReference>
<reference evidence="3" key="1">
    <citation type="journal article" date="2010" name="Nature">
        <title>The Dynamic genome of Hydra.</title>
        <authorList>
            <person name="Chapman J.A."/>
            <person name="Kirkness E.F."/>
            <person name="Simakov O."/>
            <person name="Hampson S.E."/>
            <person name="Mitros T."/>
            <person name="Weinmaier T."/>
            <person name="Rattei T."/>
            <person name="Balasubramanian P.G."/>
            <person name="Borman J."/>
            <person name="Busam D."/>
            <person name="Disbennett K."/>
            <person name="Pfannkoch C."/>
            <person name="Sumin N."/>
            <person name="Sutton G."/>
            <person name="Viswanathan L."/>
            <person name="Walenz B."/>
            <person name="Goodstein D.M."/>
            <person name="Hellsten U."/>
            <person name="Kawashima T."/>
            <person name="Prochnik S.E."/>
            <person name="Putnam N.H."/>
            <person name="Shu S."/>
            <person name="Blumberg B."/>
            <person name="Dana C.E."/>
            <person name="Gee L."/>
            <person name="Kibler D.F."/>
            <person name="Law L."/>
            <person name="Lindgens D."/>
            <person name="Martinez D.E."/>
            <person name="Peng J."/>
            <person name="Wigge P.A."/>
            <person name="Bertulat B."/>
            <person name="Guder C."/>
            <person name="Nakamura Y."/>
            <person name="Ozbek S."/>
            <person name="Watanabe H."/>
            <person name="Khalturin K."/>
            <person name="Hemmrich G."/>
            <person name="Franke A."/>
            <person name="Augustin R."/>
            <person name="Fraune S."/>
            <person name="Hayakawa E."/>
            <person name="Hayakawa S."/>
            <person name="Hirose M."/>
            <person name="Hwang J."/>
            <person name="Ikeo K."/>
            <person name="Nishimiya-Fujisawa C."/>
            <person name="Ogura A."/>
            <person name="Takahashi T."/>
            <person name="Steinmetz P.R."/>
            <person name="Zhang X."/>
            <person name="Aufschnaiter R."/>
            <person name="Eder M.K."/>
            <person name="Gorny A.K."/>
            <person name="Salvenmoser W."/>
            <person name="Heimberg A.M."/>
            <person name="Wheeler B.M."/>
            <person name="Peterson K.J."/>
            <person name="Boettger A."/>
            <person name="Tischler P."/>
            <person name="Wolf A."/>
            <person name="Gojobori T."/>
            <person name="Remington K.A."/>
            <person name="Strausberg R.L."/>
            <person name="Venter J."/>
            <person name="Technau U."/>
            <person name="Hobmayer B."/>
            <person name="Bosch T.C."/>
            <person name="Holstein T.W."/>
            <person name="Fujisawa T."/>
            <person name="Bode H.R."/>
            <person name="David C.N."/>
            <person name="Rokhsar D.S."/>
            <person name="Steele R.E."/>
        </authorList>
    </citation>
    <scope>NUCLEOTIDE SEQUENCE</scope>
</reference>